<evidence type="ECO:0000313" key="6">
    <source>
        <dbReference type="EnsemblProtists" id="EKX36750"/>
    </source>
</evidence>
<dbReference type="eggNOG" id="KOG1371">
    <property type="taxonomic scope" value="Eukaryota"/>
</dbReference>
<dbReference type="GeneID" id="17293522"/>
<name>L1ILS7_GUITC</name>
<dbReference type="InterPro" id="IPR016040">
    <property type="entry name" value="NAD(P)-bd_dom"/>
</dbReference>
<dbReference type="STRING" id="905079.L1ILS7"/>
<dbReference type="EMBL" id="JH993068">
    <property type="protein sequence ID" value="EKX36750.1"/>
    <property type="molecule type" value="Genomic_DNA"/>
</dbReference>
<evidence type="ECO:0000256" key="3">
    <source>
        <dbReference type="SAM" id="Phobius"/>
    </source>
</evidence>
<sequence>MVGRVLHAAAQDLSRLLVLVTGAAGFIGMNLIQGMILPKASGGGGLSPKQVVGIDSLNTYYSKTLKVARKEILEQGGIIVHHGNLCDEELLQRIFSSSNFTHVVHLAAQAGVRYAYYKPYEYVSNNFDCFAVLLETIRKQCPKCYLVYASSSSVYGLNRKKPFSESDRTDMPAGFYGATKKSNELLAFSYYNTYCLHSTALRIFTVYGRWNRPDMAAYMFTHNIDKGLPIKLYEGGRMARDFTFIDDIVSGILSACQFRSHRDANGCFRPETFNLGNSHPVPVRDFIRFLEVILGKNATLVDAGSSPSEVEETYANISKAGALLGWAPRTGIEEGLRHLVQWYKETEGHEQFLREGDFHIND</sequence>
<dbReference type="PANTHER" id="PTHR43574">
    <property type="entry name" value="EPIMERASE-RELATED"/>
    <property type="match status" value="1"/>
</dbReference>
<reference evidence="7" key="2">
    <citation type="submission" date="2012-11" db="EMBL/GenBank/DDBJ databases">
        <authorList>
            <person name="Kuo A."/>
            <person name="Curtis B.A."/>
            <person name="Tanifuji G."/>
            <person name="Burki F."/>
            <person name="Gruber A."/>
            <person name="Irimia M."/>
            <person name="Maruyama S."/>
            <person name="Arias M.C."/>
            <person name="Ball S.G."/>
            <person name="Gile G.H."/>
            <person name="Hirakawa Y."/>
            <person name="Hopkins J.F."/>
            <person name="Rensing S.A."/>
            <person name="Schmutz J."/>
            <person name="Symeonidi A."/>
            <person name="Elias M."/>
            <person name="Eveleigh R.J."/>
            <person name="Herman E.K."/>
            <person name="Klute M.J."/>
            <person name="Nakayama T."/>
            <person name="Obornik M."/>
            <person name="Reyes-Prieto A."/>
            <person name="Armbrust E.V."/>
            <person name="Aves S.J."/>
            <person name="Beiko R.G."/>
            <person name="Coutinho P."/>
            <person name="Dacks J.B."/>
            <person name="Durnford D.G."/>
            <person name="Fast N.M."/>
            <person name="Green B.R."/>
            <person name="Grisdale C."/>
            <person name="Hempe F."/>
            <person name="Henrissat B."/>
            <person name="Hoppner M.P."/>
            <person name="Ishida K.-I."/>
            <person name="Kim E."/>
            <person name="Koreny L."/>
            <person name="Kroth P.G."/>
            <person name="Liu Y."/>
            <person name="Malik S.-B."/>
            <person name="Maier U.G."/>
            <person name="McRose D."/>
            <person name="Mock T."/>
            <person name="Neilson J.A."/>
            <person name="Onodera N.T."/>
            <person name="Poole A.M."/>
            <person name="Pritham E.J."/>
            <person name="Richards T.A."/>
            <person name="Rocap G."/>
            <person name="Roy S.W."/>
            <person name="Sarai C."/>
            <person name="Schaack S."/>
            <person name="Shirato S."/>
            <person name="Slamovits C.H."/>
            <person name="Spencer D.F."/>
            <person name="Suzuki S."/>
            <person name="Worden A.Z."/>
            <person name="Zauner S."/>
            <person name="Barry K."/>
            <person name="Bell C."/>
            <person name="Bharti A.K."/>
            <person name="Crow J.A."/>
            <person name="Grimwood J."/>
            <person name="Kramer R."/>
            <person name="Lindquist E."/>
            <person name="Lucas S."/>
            <person name="Salamov A."/>
            <person name="McFadden G.I."/>
            <person name="Lane C.E."/>
            <person name="Keeling P.J."/>
            <person name="Gray M.W."/>
            <person name="Grigoriev I.V."/>
            <person name="Archibald J.M."/>
        </authorList>
    </citation>
    <scope>NUCLEOTIDE SEQUENCE</scope>
    <source>
        <strain evidence="7">CCMP2712</strain>
    </source>
</reference>
<dbReference type="OMA" id="LHTPYQV"/>
<gene>
    <name evidence="5" type="ORF">GUITHDRAFT_158657</name>
</gene>
<protein>
    <recommendedName>
        <fullName evidence="4">NAD(P)-binding domain-containing protein</fullName>
    </recommendedName>
</protein>
<dbReference type="RefSeq" id="XP_005823730.1">
    <property type="nucleotide sequence ID" value="XM_005823673.1"/>
</dbReference>
<dbReference type="PRINTS" id="PR01713">
    <property type="entry name" value="NUCEPIMERASE"/>
</dbReference>
<feature type="domain" description="NAD(P)-binding" evidence="4">
    <location>
        <begin position="19"/>
        <end position="338"/>
    </location>
</feature>
<keyword evidence="3" id="KW-1133">Transmembrane helix</keyword>
<dbReference type="SUPFAM" id="SSF51735">
    <property type="entry name" value="NAD(P)-binding Rossmann-fold domains"/>
    <property type="match status" value="1"/>
</dbReference>
<reference evidence="5 7" key="1">
    <citation type="journal article" date="2012" name="Nature">
        <title>Algal genomes reveal evolutionary mosaicism and the fate of nucleomorphs.</title>
        <authorList>
            <consortium name="DOE Joint Genome Institute"/>
            <person name="Curtis B.A."/>
            <person name="Tanifuji G."/>
            <person name="Burki F."/>
            <person name="Gruber A."/>
            <person name="Irimia M."/>
            <person name="Maruyama S."/>
            <person name="Arias M.C."/>
            <person name="Ball S.G."/>
            <person name="Gile G.H."/>
            <person name="Hirakawa Y."/>
            <person name="Hopkins J.F."/>
            <person name="Kuo A."/>
            <person name="Rensing S.A."/>
            <person name="Schmutz J."/>
            <person name="Symeonidi A."/>
            <person name="Elias M."/>
            <person name="Eveleigh R.J."/>
            <person name="Herman E.K."/>
            <person name="Klute M.J."/>
            <person name="Nakayama T."/>
            <person name="Obornik M."/>
            <person name="Reyes-Prieto A."/>
            <person name="Armbrust E.V."/>
            <person name="Aves S.J."/>
            <person name="Beiko R.G."/>
            <person name="Coutinho P."/>
            <person name="Dacks J.B."/>
            <person name="Durnford D.G."/>
            <person name="Fast N.M."/>
            <person name="Green B.R."/>
            <person name="Grisdale C.J."/>
            <person name="Hempel F."/>
            <person name="Henrissat B."/>
            <person name="Hoppner M.P."/>
            <person name="Ishida K."/>
            <person name="Kim E."/>
            <person name="Koreny L."/>
            <person name="Kroth P.G."/>
            <person name="Liu Y."/>
            <person name="Malik S.B."/>
            <person name="Maier U.G."/>
            <person name="McRose D."/>
            <person name="Mock T."/>
            <person name="Neilson J.A."/>
            <person name="Onodera N.T."/>
            <person name="Poole A.M."/>
            <person name="Pritham E.J."/>
            <person name="Richards T.A."/>
            <person name="Rocap G."/>
            <person name="Roy S.W."/>
            <person name="Sarai C."/>
            <person name="Schaack S."/>
            <person name="Shirato S."/>
            <person name="Slamovits C.H."/>
            <person name="Spencer D.F."/>
            <person name="Suzuki S."/>
            <person name="Worden A.Z."/>
            <person name="Zauner S."/>
            <person name="Barry K."/>
            <person name="Bell C."/>
            <person name="Bharti A.K."/>
            <person name="Crow J.A."/>
            <person name="Grimwood J."/>
            <person name="Kramer R."/>
            <person name="Lindquist E."/>
            <person name="Lucas S."/>
            <person name="Salamov A."/>
            <person name="McFadden G.I."/>
            <person name="Lane C.E."/>
            <person name="Keeling P.J."/>
            <person name="Gray M.W."/>
            <person name="Grigoriev I.V."/>
            <person name="Archibald J.M."/>
        </authorList>
    </citation>
    <scope>NUCLEOTIDE SEQUENCE</scope>
    <source>
        <strain evidence="5 7">CCMP2712</strain>
    </source>
</reference>
<keyword evidence="3" id="KW-0812">Transmembrane</keyword>
<dbReference type="HOGENOM" id="CLU_007383_1_7_1"/>
<evidence type="ECO:0000313" key="7">
    <source>
        <dbReference type="Proteomes" id="UP000011087"/>
    </source>
</evidence>
<reference evidence="6" key="3">
    <citation type="submission" date="2015-06" db="UniProtKB">
        <authorList>
            <consortium name="EnsemblProtists"/>
        </authorList>
    </citation>
    <scope>IDENTIFICATION</scope>
</reference>
<keyword evidence="3" id="KW-0472">Membrane</keyword>
<organism evidence="5">
    <name type="scientific">Guillardia theta (strain CCMP2712)</name>
    <name type="common">Cryptophyte</name>
    <dbReference type="NCBI Taxonomy" id="905079"/>
    <lineage>
        <taxon>Eukaryota</taxon>
        <taxon>Cryptophyceae</taxon>
        <taxon>Pyrenomonadales</taxon>
        <taxon>Geminigeraceae</taxon>
        <taxon>Guillardia</taxon>
    </lineage>
</organism>
<dbReference type="Proteomes" id="UP000011087">
    <property type="component" value="Unassembled WGS sequence"/>
</dbReference>
<dbReference type="EnsemblProtists" id="EKX36750">
    <property type="protein sequence ID" value="EKX36750"/>
    <property type="gene ID" value="GUITHDRAFT_158657"/>
</dbReference>
<dbReference type="Gene3D" id="3.90.25.10">
    <property type="entry name" value="UDP-galactose 4-epimerase, domain 1"/>
    <property type="match status" value="1"/>
</dbReference>
<proteinExistence type="inferred from homology"/>
<dbReference type="Gene3D" id="3.40.50.720">
    <property type="entry name" value="NAD(P)-binding Rossmann-like Domain"/>
    <property type="match status" value="1"/>
</dbReference>
<keyword evidence="2" id="KW-0520">NAD</keyword>
<evidence type="ECO:0000259" key="4">
    <source>
        <dbReference type="Pfam" id="PF16363"/>
    </source>
</evidence>
<dbReference type="AlphaFoldDB" id="L1ILS7"/>
<accession>L1ILS7</accession>
<evidence type="ECO:0000256" key="2">
    <source>
        <dbReference type="ARBA" id="ARBA00023027"/>
    </source>
</evidence>
<dbReference type="PaxDb" id="55529-EKX36750"/>
<evidence type="ECO:0000313" key="5">
    <source>
        <dbReference type="EMBL" id="EKX36750.1"/>
    </source>
</evidence>
<dbReference type="InterPro" id="IPR036291">
    <property type="entry name" value="NAD(P)-bd_dom_sf"/>
</dbReference>
<dbReference type="KEGG" id="gtt:GUITHDRAFT_158657"/>
<dbReference type="Pfam" id="PF16363">
    <property type="entry name" value="GDP_Man_Dehyd"/>
    <property type="match status" value="1"/>
</dbReference>
<dbReference type="OrthoDB" id="202470at2759"/>
<keyword evidence="7" id="KW-1185">Reference proteome</keyword>
<feature type="transmembrane region" description="Helical" evidence="3">
    <location>
        <begin position="13"/>
        <end position="32"/>
    </location>
</feature>
<comment type="similarity">
    <text evidence="1">Belongs to the NAD(P)-dependent epimerase/dehydratase family.</text>
</comment>
<evidence type="ECO:0000256" key="1">
    <source>
        <dbReference type="ARBA" id="ARBA00007637"/>
    </source>
</evidence>